<dbReference type="Pfam" id="PF02361">
    <property type="entry name" value="CbiQ"/>
    <property type="match status" value="1"/>
</dbReference>
<reference evidence="7" key="1">
    <citation type="journal article" date="2015" name="MBio">
        <title>Genome-resolved metagenomic analysis reveals roles for candidate phyla and other microbial community members in biogeochemical transformations in oil reservoirs.</title>
        <authorList>
            <person name="Hu P."/>
            <person name="Tom L."/>
            <person name="Singh A."/>
            <person name="Thomas B.C."/>
            <person name="Baker B.J."/>
            <person name="Piceno Y.M."/>
            <person name="Andersen G.L."/>
            <person name="Banfield J.F."/>
        </authorList>
    </citation>
    <scope>NUCLEOTIDE SEQUENCE [LARGE SCALE GENOMIC DNA]</scope>
    <source>
        <strain evidence="7">46_47</strain>
        <strain evidence="8">46_70</strain>
    </source>
</reference>
<evidence type="ECO:0000313" key="7">
    <source>
        <dbReference type="EMBL" id="KUK67407.1"/>
    </source>
</evidence>
<dbReference type="Proteomes" id="UP000055014">
    <property type="component" value="Unassembled WGS sequence"/>
</dbReference>
<organism evidence="7 9">
    <name type="scientific">Mesotoga infera</name>
    <dbReference type="NCBI Taxonomy" id="1236046"/>
    <lineage>
        <taxon>Bacteria</taxon>
        <taxon>Thermotogati</taxon>
        <taxon>Thermotogota</taxon>
        <taxon>Thermotogae</taxon>
        <taxon>Kosmotogales</taxon>
        <taxon>Kosmotogaceae</taxon>
        <taxon>Mesotoga</taxon>
    </lineage>
</organism>
<dbReference type="PANTHER" id="PTHR33514:SF13">
    <property type="entry name" value="PROTEIN ABCI12, CHLOROPLASTIC"/>
    <property type="match status" value="1"/>
</dbReference>
<keyword evidence="4 5" id="KW-0472">Membrane</keyword>
<dbReference type="CDD" id="cd16914">
    <property type="entry name" value="EcfT"/>
    <property type="match status" value="1"/>
</dbReference>
<evidence type="ECO:0000313" key="10">
    <source>
        <dbReference type="Proteomes" id="UP000055014"/>
    </source>
</evidence>
<evidence type="ECO:0000256" key="2">
    <source>
        <dbReference type="ARBA" id="ARBA00022692"/>
    </source>
</evidence>
<dbReference type="PANTHER" id="PTHR33514">
    <property type="entry name" value="PROTEIN ABCI12, CHLOROPLASTIC"/>
    <property type="match status" value="1"/>
</dbReference>
<protein>
    <submittedName>
        <fullName evidence="7">ABC-type cobalt transport system, permease component CbiQ</fullName>
    </submittedName>
    <submittedName>
        <fullName evidence="6">Energy-coupling factor transporter transmembrane protein EcfT</fullName>
    </submittedName>
</protein>
<dbReference type="Proteomes" id="UP000264215">
    <property type="component" value="Unassembled WGS sequence"/>
</dbReference>
<dbReference type="AlphaFoldDB" id="A0A117LTZ9"/>
<evidence type="ECO:0000256" key="3">
    <source>
        <dbReference type="ARBA" id="ARBA00022989"/>
    </source>
</evidence>
<dbReference type="EMBL" id="LGGW01000035">
    <property type="protein sequence ID" value="KUK90422.1"/>
    <property type="molecule type" value="Genomic_DNA"/>
</dbReference>
<dbReference type="GO" id="GO:0005886">
    <property type="term" value="C:plasma membrane"/>
    <property type="evidence" value="ECO:0007669"/>
    <property type="project" value="TreeGrafter"/>
</dbReference>
<evidence type="ECO:0000313" key="11">
    <source>
        <dbReference type="Proteomes" id="UP000264215"/>
    </source>
</evidence>
<feature type="transmembrane region" description="Helical" evidence="5">
    <location>
        <begin position="105"/>
        <end position="127"/>
    </location>
</feature>
<accession>A0A117LTZ9</accession>
<feature type="transmembrane region" description="Helical" evidence="5">
    <location>
        <begin position="74"/>
        <end position="93"/>
    </location>
</feature>
<evidence type="ECO:0000256" key="4">
    <source>
        <dbReference type="ARBA" id="ARBA00023136"/>
    </source>
</evidence>
<comment type="subcellular location">
    <subcellularLocation>
        <location evidence="1">Membrane</location>
        <topology evidence="1">Multi-pass membrane protein</topology>
    </subcellularLocation>
</comment>
<dbReference type="EMBL" id="LGGH01000101">
    <property type="protein sequence ID" value="KUK67407.1"/>
    <property type="molecule type" value="Genomic_DNA"/>
</dbReference>
<reference evidence="6 11" key="3">
    <citation type="journal article" date="2018" name="Nat. Biotechnol.">
        <title>A standardized bacterial taxonomy based on genome phylogeny substantially revises the tree of life.</title>
        <authorList>
            <person name="Parks D.H."/>
            <person name="Chuvochina M."/>
            <person name="Waite D.W."/>
            <person name="Rinke C."/>
            <person name="Skarshewski A."/>
            <person name="Chaumeil P.A."/>
            <person name="Hugenholtz P."/>
        </authorList>
    </citation>
    <scope>NUCLEOTIDE SEQUENCE [LARGE SCALE GENOMIC DNA]</scope>
    <source>
        <strain evidence="6">UBA9905</strain>
    </source>
</reference>
<evidence type="ECO:0000313" key="8">
    <source>
        <dbReference type="EMBL" id="KUK90422.1"/>
    </source>
</evidence>
<dbReference type="EMBL" id="DQBS01000148">
    <property type="protein sequence ID" value="HCO70208.1"/>
    <property type="molecule type" value="Genomic_DNA"/>
</dbReference>
<dbReference type="Proteomes" id="UP000054260">
    <property type="component" value="Unassembled WGS sequence"/>
</dbReference>
<keyword evidence="3 5" id="KW-1133">Transmembrane helix</keyword>
<feature type="transmembrane region" description="Helical" evidence="5">
    <location>
        <begin position="155"/>
        <end position="173"/>
    </location>
</feature>
<feature type="transmembrane region" description="Helical" evidence="5">
    <location>
        <begin position="28"/>
        <end position="54"/>
    </location>
</feature>
<comment type="caution">
    <text evidence="7">The sequence shown here is derived from an EMBL/GenBank/DDBJ whole genome shotgun (WGS) entry which is preliminary data.</text>
</comment>
<name>A0A117LTZ9_9BACT</name>
<evidence type="ECO:0000256" key="1">
    <source>
        <dbReference type="ARBA" id="ARBA00004141"/>
    </source>
</evidence>
<dbReference type="PATRIC" id="fig|1236046.5.peg.13"/>
<dbReference type="InterPro" id="IPR003339">
    <property type="entry name" value="ABC/ECF_trnsptr_transmembrane"/>
</dbReference>
<evidence type="ECO:0000313" key="9">
    <source>
        <dbReference type="Proteomes" id="UP000054260"/>
    </source>
</evidence>
<evidence type="ECO:0000313" key="6">
    <source>
        <dbReference type="EMBL" id="HCO70208.1"/>
    </source>
</evidence>
<gene>
    <name evidence="6" type="ORF">DIT26_06495</name>
    <name evidence="7" type="ORF">XD86_0772</name>
    <name evidence="8" type="ORF">XE02_0552</name>
</gene>
<reference evidence="9 10" key="2">
    <citation type="journal article" date="2015" name="MBio">
        <title>Genome-Resolved Metagenomic Analysis Reveals Roles for Candidate Phyla and Other Microbial Community Members in Biogeochemical Transformations in Oil Reservoirs.</title>
        <authorList>
            <person name="Hu P."/>
            <person name="Tom L."/>
            <person name="Singh A."/>
            <person name="Thomas B.C."/>
            <person name="Baker B.J."/>
            <person name="Piceno Y.M."/>
            <person name="Andersen G.L."/>
            <person name="Banfield J.F."/>
        </authorList>
    </citation>
    <scope>NUCLEOTIDE SEQUENCE [LARGE SCALE GENOMIC DNA]</scope>
</reference>
<evidence type="ECO:0000256" key="5">
    <source>
        <dbReference type="SAM" id="Phobius"/>
    </source>
</evidence>
<proteinExistence type="predicted"/>
<keyword evidence="2 5" id="KW-0812">Transmembrane</keyword>
<sequence>MVGIPLGRFVPADSIIHNLSPEAKTISFVSLAVGSLFLNGIVDFAIFLSLWIILSGLSAVPFREYMKTLRGIRFLILLIVVFQILFSHGKVLLDLKALRITEEGLINAVVLSARMILAVLFSIVLSLTTSPLEISFSVEEIIGKFPAGKKRSSELGMALSLTLTFIPLISLQTNRIIMAQKARGVEFDKGSFPSRVKNSLSVVIPVITTSLKKAQDTAAALQIRGYKPGHKLTSLREKRWSSSDSILLVVTIFSVLSAIIL</sequence>